<feature type="compositionally biased region" description="Basic and acidic residues" evidence="12">
    <location>
        <begin position="1314"/>
        <end position="1324"/>
    </location>
</feature>
<keyword evidence="10" id="KW-0206">Cytoskeleton</keyword>
<sequence>MTSVHTEVRSPPGLRHPSSHLQHQHHHFIHQSLSSTTTTTTSLASSSTSSSGHAPSVLQRRSTFEGNKDVMKPQPNRSSHSLAESSPLIAKPVKEGHVSLIASRFQQKSSVDNSSTITTAPSVPTVTHSTSSVRPSSSSSDPAKKAEAGSSISLNNSRKTSEIIVKNPSRAPSEVSEDRSSSERISPLRSSPKKPVSRTESHHARFNTARAMFEKMGSAEELDNSTLPPKKGSSSPTSRSSSVGRSDVMGGGGVVDMGFKQSSAYFRSRSSSPLSASTMSNNDRSPSRAKSTPSPTTEGVGSHMNGNLNSSLPSSSSYQNGLAETVGLVKSRRLSFQQKQNELGQTKTEQPDHHPVKRVQRPWMNTNQNQIKCSNSSNGDVSLNVSTPSNNNSNNDSTDTASESVDSSRRISVKSGNAPSLLSSNVKEVPAKSANPTLTTPVIEEPSPSANLDLPGDRRPLSATASNASDSIEDYIRNWKKSPTRSPDDNLSMSDDKIEGDSKEPSLSPVHSPKSKDSPSPLGSGSSNTHSSTSGMSAKTATPNTTGKVSSFRSKFEEIQSTTAARPPPVSPKPTPDIVKKFSFSKGADHHQGQNEPVQDQHYTATASITTTTRIAAVSTSSATMTNNSASNSNNHHPYSSEFEFKSLDDLRSNKLMGDESELSSLVSSDSSSSANQTRIYEVSANVIDEKEIEELLEGPKRRTSDASSTSNSSKSSSSSSSRSNGTRIEGSIPFVDEDLSEALVKEEDELTLSGSQKNPDTPAFKVNMAEAVNRIVVEKPTRLNLSSRYRPPASLAASENFSPDDNSDKSSSKASTTVIRLNHDESRERIDSGSSESDDFQDEIQFDPTISSGQIGYNEGGFRNTPITMGGPNDRNSTAFPPDASIDGSVDNMTPTEAEKLLSTELSEKRLSDEQAKEVVALLSPPDKELPPLPFESKEEEHGISSDIGSSIESYTLTASTKHEVDTHLPETGSALDKLDSLVYRSKSQEPASSDYVSDESSVQQPKTKTKSNASGIATGFVPEKIHEVHHDQKSGVHYFSDGHYWFEIAAIDESSARERLPDNFYKAPGKLRFSTEGIRQFSTFGVDEYDRRNEDVDPVAASAEYELEKRVEKMDTFPVNLNKGKDGLGLSIIGMGVGADAGLEKLGIFIKTITPNGLAHRDGRIQVNDQIIEVDDVIDEKEIEELLEGPKRRTSDASSTSNSSKSSSSSSSRSNGTRIEGSIPFVDEDLSEALVKEEDELTLSGSQKNPDTPAFKVNMAEAVNRIVVEKPTRLNLSSRYGPPASLAASENFSPDDNSDKSSSKASTTVIRLNHDESRERIDSGSSESDDFQDEIQFDPTISSDASIDGSVDNMTPTEAEKLLSTELSEKRLSDEQAKEVVALLSLRIKSYHPFPSTKHEVDTHLPETGSALDKLDSLVYRSKSQEPASSDYVSDESSVQQPKTKTKSNASGIATGFVPEKIHEVHHDQKSPGKLRFSTEGIRQFSTFGVDEYDRRNEDVDPVAASAEYELEKRVEKMDTFPVNLNKGKDGLGLSIIGMGVGADAGLEKLGIFIKTITPNGLAHRDGRIQVNDQIIEVDDKERADCQRELMAQLEREASLDSSEDQTSITNSSTVEGEHTIQPQEGQNDFLNDFDEAEERDEDDEEEEDDKTLATTPDVESSNMVFGKESLNDAQNLPNFSPEDINLLKIKLEEAQTRNTEIEEEMDHIKSKLTDISKEEEELSSNQESPTSEKSDRTAKEALEREFEELRRKYIQAKKVIAGLKRHECFRSLQLQEQNRLLTDRVIQLEQELVNTQKNAGMPVRLPYEDSLLTKANNPDFSSQSQSMSMGLHLDEDISETELEDISISSSGPIKEELDKLFPSHDLLDISASKSKAELVQKSALSNRSKPSMDALRTSILRRSLSASSTIESVTEMNHGSDDFHEGLPTSDSGYHATVTQVTAVRQHFGKAPMPLPSHPPEFMRPDYLGEFQNGQNQSTYENLPISSPLQEKAPIASSTPTTASPTWSKPRGAVALPGFGTSPGASGGVTMADQLKSRLEERRRSGHSKDSPSAAVHGDSNAFVPESIITSMEHAVKVANDNVRKISPPISTNMSSSSSSSLGSNQATPPHIHAMNPHHSVVIAQKHSPNSAYNEIGLPPSNPHLHQHISSQHQISHPIPIRFPSPSQAQQQPQQTQQSLHQMRAPPPYPNYPHPGFGATVSSTSSSSSNAVQTVYVSNSPQVVPHPASIEPSDAGVIPPEYRTSFHSSTGHGGIPVSVPVPPPHVPMLSGPPAPQSNSPRGSGTGSSNNSLRSNAAGSDPNSHGRNDRPLNSQSSVMVQMVKEQLCQWLLAMEMRHYLTYFMDSELSDEDILCLDNNGLRDLGVTNKSEREKVRKKIKELKALYDKDKKEMEKERKRKDSLLKKAEKANRKK</sequence>
<dbReference type="GO" id="GO:0051015">
    <property type="term" value="F:actin filament binding"/>
    <property type="evidence" value="ECO:0007669"/>
    <property type="project" value="TreeGrafter"/>
</dbReference>
<evidence type="ECO:0000313" key="16">
    <source>
        <dbReference type="Proteomes" id="UP000318571"/>
    </source>
</evidence>
<dbReference type="InterPro" id="IPR040645">
    <property type="entry name" value="Neurabin-1/2_PDZ"/>
</dbReference>
<dbReference type="GO" id="GO:0030425">
    <property type="term" value="C:dendrite"/>
    <property type="evidence" value="ECO:0007669"/>
    <property type="project" value="TreeGrafter"/>
</dbReference>
<keyword evidence="3" id="KW-0963">Cytoplasm</keyword>
<dbReference type="GO" id="GO:0014069">
    <property type="term" value="C:postsynaptic density"/>
    <property type="evidence" value="ECO:0007669"/>
    <property type="project" value="TreeGrafter"/>
</dbReference>
<evidence type="ECO:0000256" key="11">
    <source>
        <dbReference type="ARBA" id="ARBA00034103"/>
    </source>
</evidence>
<feature type="region of interest" description="Disordered" evidence="12">
    <location>
        <begin position="1995"/>
        <end position="2062"/>
    </location>
</feature>
<dbReference type="Pfam" id="PF00595">
    <property type="entry name" value="PDZ"/>
    <property type="match status" value="2"/>
</dbReference>
<dbReference type="Gene3D" id="1.10.150.50">
    <property type="entry name" value="Transcription Factor, Ets-1"/>
    <property type="match status" value="1"/>
</dbReference>
<feature type="compositionally biased region" description="Basic and acidic residues" evidence="12">
    <location>
        <begin position="494"/>
        <end position="504"/>
    </location>
</feature>
<evidence type="ECO:0000313" key="15">
    <source>
        <dbReference type="EMBL" id="TRY61657.1"/>
    </source>
</evidence>
<evidence type="ECO:0000256" key="8">
    <source>
        <dbReference type="ARBA" id="ARBA00023054"/>
    </source>
</evidence>
<keyword evidence="6" id="KW-0524">Neurogenesis</keyword>
<feature type="region of interest" description="Disordered" evidence="12">
    <location>
        <begin position="1187"/>
        <end position="1225"/>
    </location>
</feature>
<dbReference type="GO" id="GO:0015629">
    <property type="term" value="C:actin cytoskeleton"/>
    <property type="evidence" value="ECO:0007669"/>
    <property type="project" value="TreeGrafter"/>
</dbReference>
<feature type="compositionally biased region" description="Polar residues" evidence="12">
    <location>
        <begin position="1427"/>
        <end position="1453"/>
    </location>
</feature>
<feature type="compositionally biased region" description="Low complexity" evidence="12">
    <location>
        <begin position="620"/>
        <end position="635"/>
    </location>
</feature>
<feature type="domain" description="SAM" evidence="13">
    <location>
        <begin position="2324"/>
        <end position="2387"/>
    </location>
</feature>
<keyword evidence="16" id="KW-1185">Reference proteome</keyword>
<dbReference type="InterPro" id="IPR036034">
    <property type="entry name" value="PDZ_sf"/>
</dbReference>
<feature type="compositionally biased region" description="Polar residues" evidence="12">
    <location>
        <begin position="539"/>
        <end position="564"/>
    </location>
</feature>
<accession>A0A553N8A3</accession>
<organism evidence="15 16">
    <name type="scientific">Tigriopus californicus</name>
    <name type="common">Marine copepod</name>
    <dbReference type="NCBI Taxonomy" id="6832"/>
    <lineage>
        <taxon>Eukaryota</taxon>
        <taxon>Metazoa</taxon>
        <taxon>Ecdysozoa</taxon>
        <taxon>Arthropoda</taxon>
        <taxon>Crustacea</taxon>
        <taxon>Multicrustacea</taxon>
        <taxon>Hexanauplia</taxon>
        <taxon>Copepoda</taxon>
        <taxon>Harpacticoida</taxon>
        <taxon>Harpacticidae</taxon>
        <taxon>Tigriopus</taxon>
    </lineage>
</organism>
<feature type="domain" description="PDZ" evidence="14">
    <location>
        <begin position="1120"/>
        <end position="1190"/>
    </location>
</feature>
<dbReference type="PROSITE" id="PS50105">
    <property type="entry name" value="SAM_DOMAIN"/>
    <property type="match status" value="1"/>
</dbReference>
<feature type="region of interest" description="Disordered" evidence="12">
    <location>
        <begin position="926"/>
        <end position="951"/>
    </location>
</feature>
<feature type="region of interest" description="Disordered" evidence="12">
    <location>
        <begin position="620"/>
        <end position="640"/>
    </location>
</feature>
<dbReference type="Gene3D" id="2.30.42.10">
    <property type="match status" value="2"/>
</dbReference>
<reference evidence="15 16" key="1">
    <citation type="journal article" date="2018" name="Nat. Ecol. Evol.">
        <title>Genomic signatures of mitonuclear coevolution across populations of Tigriopus californicus.</title>
        <authorList>
            <person name="Barreto F.S."/>
            <person name="Watson E.T."/>
            <person name="Lima T.G."/>
            <person name="Willett C.S."/>
            <person name="Edmands S."/>
            <person name="Li W."/>
            <person name="Burton R.S."/>
        </authorList>
    </citation>
    <scope>NUCLEOTIDE SEQUENCE [LARGE SCALE GENOMIC DNA]</scope>
    <source>
        <strain evidence="15 16">San Diego</strain>
    </source>
</reference>
<dbReference type="SUPFAM" id="SSF47769">
    <property type="entry name" value="SAM/Pointed domain"/>
    <property type="match status" value="1"/>
</dbReference>
<dbReference type="GO" id="GO:0019722">
    <property type="term" value="P:calcium-mediated signaling"/>
    <property type="evidence" value="ECO:0007669"/>
    <property type="project" value="TreeGrafter"/>
</dbReference>
<feature type="region of interest" description="Disordered" evidence="12">
    <location>
        <begin position="2144"/>
        <end position="2209"/>
    </location>
</feature>
<feature type="region of interest" description="Disordered" evidence="12">
    <location>
        <begin position="105"/>
        <end position="319"/>
    </location>
</feature>
<evidence type="ECO:0008006" key="17">
    <source>
        <dbReference type="Google" id="ProtNLM"/>
    </source>
</evidence>
<dbReference type="SUPFAM" id="SSF50156">
    <property type="entry name" value="PDZ domain-like"/>
    <property type="match status" value="2"/>
</dbReference>
<dbReference type="InterPro" id="IPR001478">
    <property type="entry name" value="PDZ"/>
</dbReference>
<keyword evidence="2" id="KW-0217">Developmental protein</keyword>
<feature type="compositionally biased region" description="Low complexity" evidence="12">
    <location>
        <begin position="256"/>
        <end position="280"/>
    </location>
</feature>
<feature type="compositionally biased region" description="Low complexity" evidence="12">
    <location>
        <begin position="30"/>
        <end position="51"/>
    </location>
</feature>
<dbReference type="InterPro" id="IPR013761">
    <property type="entry name" value="SAM/pointed_sf"/>
</dbReference>
<feature type="compositionally biased region" description="Polar residues" evidence="12">
    <location>
        <begin position="105"/>
        <end position="117"/>
    </location>
</feature>
<feature type="compositionally biased region" description="Polar residues" evidence="12">
    <location>
        <begin position="281"/>
        <end position="299"/>
    </location>
</feature>
<keyword evidence="9" id="KW-0009">Actin-binding</keyword>
<feature type="compositionally biased region" description="Low complexity" evidence="12">
    <location>
        <begin position="229"/>
        <end position="248"/>
    </location>
</feature>
<feature type="compositionally biased region" description="Low complexity" evidence="12">
    <location>
        <begin position="706"/>
        <end position="724"/>
    </location>
</feature>
<evidence type="ECO:0000256" key="4">
    <source>
        <dbReference type="ARBA" id="ARBA00022553"/>
    </source>
</evidence>
<dbReference type="PANTHER" id="PTHR16154">
    <property type="entry name" value="NEURABIN"/>
    <property type="match status" value="1"/>
</dbReference>
<feature type="compositionally biased region" description="Polar residues" evidence="12">
    <location>
        <begin position="1607"/>
        <end position="1632"/>
    </location>
</feature>
<dbReference type="SMART" id="SM00228">
    <property type="entry name" value="PDZ"/>
    <property type="match status" value="2"/>
</dbReference>
<evidence type="ECO:0000256" key="10">
    <source>
        <dbReference type="ARBA" id="ARBA00023212"/>
    </source>
</evidence>
<dbReference type="SMART" id="SM00454">
    <property type="entry name" value="SAM"/>
    <property type="match status" value="1"/>
</dbReference>
<evidence type="ECO:0000259" key="14">
    <source>
        <dbReference type="PROSITE" id="PS50106"/>
    </source>
</evidence>
<feature type="compositionally biased region" description="Basic and acidic residues" evidence="12">
    <location>
        <begin position="2038"/>
        <end position="2053"/>
    </location>
</feature>
<feature type="region of interest" description="Disordered" evidence="12">
    <location>
        <begin position="339"/>
        <end position="601"/>
    </location>
</feature>
<feature type="compositionally biased region" description="Basic and acidic residues" evidence="12">
    <location>
        <begin position="822"/>
        <end position="832"/>
    </location>
</feature>
<dbReference type="PANTHER" id="PTHR16154:SF6">
    <property type="entry name" value="SPINOPHILIN, ISOFORM J"/>
    <property type="match status" value="1"/>
</dbReference>
<feature type="region of interest" description="Disordered" evidence="12">
    <location>
        <begin position="2229"/>
        <end position="2315"/>
    </location>
</feature>
<feature type="region of interest" description="Disordered" evidence="12">
    <location>
        <begin position="1288"/>
        <end position="1335"/>
    </location>
</feature>
<feature type="region of interest" description="Disordered" evidence="12">
    <location>
        <begin position="1425"/>
        <end position="1453"/>
    </location>
</feature>
<keyword evidence="8" id="KW-0175">Coiled coil</keyword>
<feature type="compositionally biased region" description="Basic and acidic residues" evidence="12">
    <location>
        <begin position="62"/>
        <end position="71"/>
    </location>
</feature>
<feature type="compositionally biased region" description="Polar residues" evidence="12">
    <location>
        <begin position="339"/>
        <end position="348"/>
    </location>
</feature>
<dbReference type="InterPro" id="IPR043446">
    <property type="entry name" value="Neurabin-like"/>
</dbReference>
<keyword evidence="7" id="KW-0770">Synapse</keyword>
<feature type="compositionally biased region" description="Polar residues" evidence="12">
    <location>
        <begin position="1655"/>
        <end position="1665"/>
    </location>
</feature>
<feature type="compositionally biased region" description="Low complexity" evidence="12">
    <location>
        <begin position="118"/>
        <end position="140"/>
    </location>
</feature>
<feature type="compositionally biased region" description="Low complexity" evidence="12">
    <location>
        <begin position="520"/>
        <end position="537"/>
    </location>
</feature>
<feature type="region of interest" description="Disordered" evidence="12">
    <location>
        <begin position="990"/>
        <end position="1016"/>
    </location>
</feature>
<feature type="compositionally biased region" description="Low complexity" evidence="12">
    <location>
        <begin position="1996"/>
        <end position="2009"/>
    </location>
</feature>
<feature type="region of interest" description="Disordered" evidence="12">
    <location>
        <begin position="1719"/>
        <end position="1742"/>
    </location>
</feature>
<dbReference type="PROSITE" id="PS50106">
    <property type="entry name" value="PDZ"/>
    <property type="match status" value="2"/>
</dbReference>
<comment type="caution">
    <text evidence="15">The sequence shown here is derived from an EMBL/GenBank/DDBJ whole genome shotgun (WGS) entry which is preliminary data.</text>
</comment>
<evidence type="ECO:0000256" key="1">
    <source>
        <dbReference type="ARBA" id="ARBA00004245"/>
    </source>
</evidence>
<evidence type="ECO:0000256" key="3">
    <source>
        <dbReference type="ARBA" id="ARBA00022490"/>
    </source>
</evidence>
<feature type="compositionally biased region" description="Polar residues" evidence="12">
    <location>
        <begin position="414"/>
        <end position="426"/>
    </location>
</feature>
<feature type="compositionally biased region" description="Basic and acidic residues" evidence="12">
    <location>
        <begin position="1733"/>
        <end position="1742"/>
    </location>
</feature>
<dbReference type="FunFam" id="2.30.42.10:FF:000010">
    <property type="entry name" value="Neurabin-1 isoform 1"/>
    <property type="match status" value="2"/>
</dbReference>
<feature type="region of interest" description="Disordered" evidence="12">
    <location>
        <begin position="692"/>
        <end position="735"/>
    </location>
</feature>
<feature type="compositionally biased region" description="Low complexity" evidence="12">
    <location>
        <begin position="382"/>
        <end position="404"/>
    </location>
</feature>
<feature type="region of interest" description="Disordered" evidence="12">
    <location>
        <begin position="1597"/>
        <end position="1665"/>
    </location>
</feature>
<comment type="subcellular location">
    <subcellularLocation>
        <location evidence="1">Cytoplasm</location>
        <location evidence="1">Cytoskeleton</location>
    </subcellularLocation>
    <subcellularLocation>
        <location evidence="11">Synapse</location>
    </subcellularLocation>
</comment>
<feature type="compositionally biased region" description="Polar residues" evidence="12">
    <location>
        <begin position="2279"/>
        <end position="2305"/>
    </location>
</feature>
<feature type="compositionally biased region" description="Acidic residues" evidence="12">
    <location>
        <begin position="1634"/>
        <end position="1652"/>
    </location>
</feature>
<dbReference type="Pfam" id="PF07647">
    <property type="entry name" value="SAM_2"/>
    <property type="match status" value="1"/>
</dbReference>
<feature type="compositionally biased region" description="Low complexity" evidence="12">
    <location>
        <begin position="1198"/>
        <end position="1216"/>
    </location>
</feature>
<dbReference type="EMBL" id="VCGU01000459">
    <property type="protein sequence ID" value="TRY61657.1"/>
    <property type="molecule type" value="Genomic_DNA"/>
</dbReference>
<feature type="region of interest" description="Disordered" evidence="12">
    <location>
        <begin position="2392"/>
        <end position="2416"/>
    </location>
</feature>
<evidence type="ECO:0000256" key="5">
    <source>
        <dbReference type="ARBA" id="ARBA00022782"/>
    </source>
</evidence>
<feature type="compositionally biased region" description="Polar residues" evidence="12">
    <location>
        <begin position="75"/>
        <end position="84"/>
    </location>
</feature>
<feature type="compositionally biased region" description="Low complexity" evidence="12">
    <location>
        <begin position="307"/>
        <end position="317"/>
    </location>
</feature>
<name>A0A553N8A3_TIGCA</name>
<evidence type="ECO:0000256" key="9">
    <source>
        <dbReference type="ARBA" id="ARBA00023203"/>
    </source>
</evidence>
<proteinExistence type="predicted"/>
<feature type="compositionally biased region" description="Polar residues" evidence="12">
    <location>
        <begin position="363"/>
        <end position="381"/>
    </location>
</feature>
<evidence type="ECO:0000256" key="6">
    <source>
        <dbReference type="ARBA" id="ARBA00022902"/>
    </source>
</evidence>
<dbReference type="GO" id="GO:0007015">
    <property type="term" value="P:actin filament organization"/>
    <property type="evidence" value="ECO:0007669"/>
    <property type="project" value="TreeGrafter"/>
</dbReference>
<evidence type="ECO:0000256" key="2">
    <source>
        <dbReference type="ARBA" id="ARBA00022473"/>
    </source>
</evidence>
<feature type="region of interest" description="Disordered" evidence="12">
    <location>
        <begin position="1"/>
        <end position="90"/>
    </location>
</feature>
<feature type="domain" description="PDZ" evidence="14">
    <location>
        <begin position="1524"/>
        <end position="1584"/>
    </location>
</feature>
<feature type="compositionally biased region" description="Basic and acidic residues" evidence="12">
    <location>
        <begin position="927"/>
        <end position="945"/>
    </location>
</feature>
<keyword evidence="5" id="KW-0221">Differentiation</keyword>
<dbReference type="Pfam" id="PF17817">
    <property type="entry name" value="PDZ_5"/>
    <property type="match status" value="2"/>
</dbReference>
<evidence type="ECO:0000256" key="12">
    <source>
        <dbReference type="SAM" id="MobiDB-lite"/>
    </source>
</evidence>
<keyword evidence="4" id="KW-0597">Phosphoprotein</keyword>
<dbReference type="GO" id="GO:0031175">
    <property type="term" value="P:neuron projection development"/>
    <property type="evidence" value="ECO:0007669"/>
    <property type="project" value="TreeGrafter"/>
</dbReference>
<evidence type="ECO:0000256" key="7">
    <source>
        <dbReference type="ARBA" id="ARBA00023018"/>
    </source>
</evidence>
<dbReference type="InterPro" id="IPR001660">
    <property type="entry name" value="SAM"/>
</dbReference>
<dbReference type="Proteomes" id="UP000318571">
    <property type="component" value="Chromosome 8"/>
</dbReference>
<dbReference type="STRING" id="6832.A0A553N8A3"/>
<protein>
    <recommendedName>
        <fullName evidence="17">PDZ domain-containing protein</fullName>
    </recommendedName>
</protein>
<feature type="compositionally biased region" description="Pro residues" evidence="12">
    <location>
        <begin position="566"/>
        <end position="575"/>
    </location>
</feature>
<evidence type="ECO:0000259" key="13">
    <source>
        <dbReference type="PROSITE" id="PS50105"/>
    </source>
</evidence>
<feature type="compositionally biased region" description="Pro residues" evidence="12">
    <location>
        <begin position="2262"/>
        <end position="2278"/>
    </location>
</feature>
<feature type="region of interest" description="Disordered" evidence="12">
    <location>
        <begin position="789"/>
        <end position="843"/>
    </location>
</feature>
<feature type="compositionally biased region" description="Low complexity" evidence="12">
    <location>
        <begin position="2151"/>
        <end position="2182"/>
    </location>
</feature>
<feature type="region of interest" description="Disordered" evidence="12">
    <location>
        <begin position="2090"/>
        <end position="2110"/>
    </location>
</feature>
<gene>
    <name evidence="15" type="ORF">TCAL_13532</name>
</gene>
<dbReference type="OMA" id="KHEVDTH"/>
<dbReference type="GO" id="GO:0005737">
    <property type="term" value="C:cytoplasm"/>
    <property type="evidence" value="ECO:0007669"/>
    <property type="project" value="TreeGrafter"/>
</dbReference>